<dbReference type="EMBL" id="CP033219">
    <property type="protein sequence ID" value="AZV79424.1"/>
    <property type="molecule type" value="Genomic_DNA"/>
</dbReference>
<dbReference type="InterPro" id="IPR053842">
    <property type="entry name" value="NikA-like"/>
</dbReference>
<keyword evidence="2" id="KW-1185">Reference proteome</keyword>
<dbReference type="RefSeq" id="WP_127749980.1">
    <property type="nucleotide sequence ID" value="NZ_CP033219.1"/>
</dbReference>
<dbReference type="OrthoDB" id="8548224at2"/>
<reference evidence="1 2" key="1">
    <citation type="submission" date="2018-10" db="EMBL/GenBank/DDBJ databases">
        <title>Parasedimentitalea marina sp. nov., a psychrophilic bacterium isolated from deep seawater of the New Britain Trench.</title>
        <authorList>
            <person name="Cao J."/>
        </authorList>
    </citation>
    <scope>NUCLEOTIDE SEQUENCE [LARGE SCALE GENOMIC DNA]</scope>
    <source>
        <strain evidence="1 2">W43</strain>
    </source>
</reference>
<name>A0A3T0N5V1_9RHOB</name>
<evidence type="ECO:0000313" key="1">
    <source>
        <dbReference type="EMBL" id="AZV79424.1"/>
    </source>
</evidence>
<evidence type="ECO:0000313" key="2">
    <source>
        <dbReference type="Proteomes" id="UP000283063"/>
    </source>
</evidence>
<accession>A0A3T0N5V1</accession>
<dbReference type="AlphaFoldDB" id="A0A3T0N5V1"/>
<dbReference type="KEGG" id="sedi:EBB79_17115"/>
<organism evidence="1 2">
    <name type="scientific">Parasedimentitalea marina</name>
    <dbReference type="NCBI Taxonomy" id="2483033"/>
    <lineage>
        <taxon>Bacteria</taxon>
        <taxon>Pseudomonadati</taxon>
        <taxon>Pseudomonadota</taxon>
        <taxon>Alphaproteobacteria</taxon>
        <taxon>Rhodobacterales</taxon>
        <taxon>Paracoccaceae</taxon>
        <taxon>Parasedimentitalea</taxon>
    </lineage>
</organism>
<gene>
    <name evidence="1" type="primary">mobC</name>
    <name evidence="1" type="ORF">EBB79_17115</name>
</gene>
<proteinExistence type="predicted"/>
<dbReference type="Proteomes" id="UP000283063">
    <property type="component" value="Chromosome"/>
</dbReference>
<protein>
    <submittedName>
        <fullName evidence="1">Plasmid mobilization relaxosome protein MobC</fullName>
    </submittedName>
</protein>
<dbReference type="Pfam" id="PF21983">
    <property type="entry name" value="NikA-like"/>
    <property type="match status" value="1"/>
</dbReference>
<sequence>MAQQNYPSPFSLRLTVEERAKLEHDAAGISMGAYVRERLFGDEVAPRHTRGKFPVKDHEVLGRVLAALGSSRISSNLNQLARAVNTGSLPVTPETEADLSEACAAIIVLRDELIRSLGGRV</sequence>